<feature type="domain" description="Metallo-beta-lactamase" evidence="10">
    <location>
        <begin position="39"/>
        <end position="205"/>
    </location>
</feature>
<evidence type="ECO:0000313" key="11">
    <source>
        <dbReference type="EMBL" id="CCX04761.1"/>
    </source>
</evidence>
<protein>
    <recommendedName>
        <fullName evidence="5">hydroxyacylglutathione hydrolase</fullName>
        <ecNumber evidence="5">3.1.2.6</ecNumber>
    </recommendedName>
    <alternativeName>
        <fullName evidence="9">Glyoxalase II</fullName>
    </alternativeName>
</protein>
<evidence type="ECO:0000256" key="4">
    <source>
        <dbReference type="ARBA" id="ARBA00006759"/>
    </source>
</evidence>
<dbReference type="PANTHER" id="PTHR11935">
    <property type="entry name" value="BETA LACTAMASE DOMAIN"/>
    <property type="match status" value="1"/>
</dbReference>
<comment type="catalytic activity">
    <reaction evidence="1">
        <text>an S-(2-hydroxyacyl)glutathione + H2O = a 2-hydroxy carboxylate + glutathione + H(+)</text>
        <dbReference type="Rhea" id="RHEA:21864"/>
        <dbReference type="ChEBI" id="CHEBI:15377"/>
        <dbReference type="ChEBI" id="CHEBI:15378"/>
        <dbReference type="ChEBI" id="CHEBI:57925"/>
        <dbReference type="ChEBI" id="CHEBI:58896"/>
        <dbReference type="ChEBI" id="CHEBI:71261"/>
        <dbReference type="EC" id="3.1.2.6"/>
    </reaction>
</comment>
<dbReference type="OMA" id="NYIWLLQ"/>
<dbReference type="InterPro" id="IPR035680">
    <property type="entry name" value="Clx_II_MBL"/>
</dbReference>
<dbReference type="OrthoDB" id="515692at2759"/>
<evidence type="ECO:0000259" key="10">
    <source>
        <dbReference type="SMART" id="SM00849"/>
    </source>
</evidence>
<dbReference type="STRING" id="1076935.U4KV65"/>
<sequence>MILANLARAQRTTSLFKHLHITKRTMKIHSIPMRTGTGDNYAYLLVDDKTQDAMIVDPAFDDEVLPVLKDFVNSKRINFKGIINTHHHFDHAGNSEHGNVAILAEYPGLPVIGGVKCHLKTETPSHESTFKVGELVVKALHTPCHTQDSICYYVEDGNDKAVFTGDTLFIGGCGRFFEGNGEEMHHALNVVLAGLPDDTKVYPGHEYTKDNAKFCAHILPNNAAVKKLQDFCEKNKETQGKFTIGDEKKHNVFMMVEDADVKKAAEEHGPKNVHGNGPAQVMEKLRTMKNGFRG</sequence>
<dbReference type="AlphaFoldDB" id="U4KV65"/>
<evidence type="ECO:0000256" key="7">
    <source>
        <dbReference type="ARBA" id="ARBA00022801"/>
    </source>
</evidence>
<organism evidence="11 12">
    <name type="scientific">Pyronema omphalodes (strain CBS 100304)</name>
    <name type="common">Pyronema confluens</name>
    <dbReference type="NCBI Taxonomy" id="1076935"/>
    <lineage>
        <taxon>Eukaryota</taxon>
        <taxon>Fungi</taxon>
        <taxon>Dikarya</taxon>
        <taxon>Ascomycota</taxon>
        <taxon>Pezizomycotina</taxon>
        <taxon>Pezizomycetes</taxon>
        <taxon>Pezizales</taxon>
        <taxon>Pyronemataceae</taxon>
        <taxon>Pyronema</taxon>
    </lineage>
</organism>
<evidence type="ECO:0000256" key="6">
    <source>
        <dbReference type="ARBA" id="ARBA00022723"/>
    </source>
</evidence>
<dbReference type="Pfam" id="PF16123">
    <property type="entry name" value="HAGH_C"/>
    <property type="match status" value="1"/>
</dbReference>
<dbReference type="Gene3D" id="3.60.15.10">
    <property type="entry name" value="Ribonuclease Z/Hydroxyacylglutathione hydrolase-like"/>
    <property type="match status" value="1"/>
</dbReference>
<dbReference type="InterPro" id="IPR001279">
    <property type="entry name" value="Metallo-B-lactamas"/>
</dbReference>
<dbReference type="InterPro" id="IPR032282">
    <property type="entry name" value="HAGH_C"/>
</dbReference>
<evidence type="ECO:0000256" key="2">
    <source>
        <dbReference type="ARBA" id="ARBA00001947"/>
    </source>
</evidence>
<gene>
    <name evidence="11" type="ORF">PCON_03652</name>
</gene>
<evidence type="ECO:0000313" key="12">
    <source>
        <dbReference type="Proteomes" id="UP000018144"/>
    </source>
</evidence>
<keyword evidence="6" id="KW-0479">Metal-binding</keyword>
<evidence type="ECO:0000256" key="8">
    <source>
        <dbReference type="ARBA" id="ARBA00022833"/>
    </source>
</evidence>
<dbReference type="SUPFAM" id="SSF56281">
    <property type="entry name" value="Metallo-hydrolase/oxidoreductase"/>
    <property type="match status" value="1"/>
</dbReference>
<dbReference type="SMART" id="SM00849">
    <property type="entry name" value="Lactamase_B"/>
    <property type="match status" value="1"/>
</dbReference>
<dbReference type="GO" id="GO:0046872">
    <property type="term" value="F:metal ion binding"/>
    <property type="evidence" value="ECO:0007669"/>
    <property type="project" value="UniProtKB-KW"/>
</dbReference>
<dbReference type="EC" id="3.1.2.6" evidence="5"/>
<name>U4KV65_PYROM</name>
<dbReference type="PANTHER" id="PTHR11935:SF94">
    <property type="entry name" value="TENZING NORGAY, ISOFORM C"/>
    <property type="match status" value="1"/>
</dbReference>
<dbReference type="EMBL" id="HF935217">
    <property type="protein sequence ID" value="CCX04761.1"/>
    <property type="molecule type" value="Genomic_DNA"/>
</dbReference>
<comment type="similarity">
    <text evidence="4">Belongs to the metallo-beta-lactamase superfamily. Glyoxalase II family.</text>
</comment>
<dbReference type="CDD" id="cd07723">
    <property type="entry name" value="hydroxyacylglutathione_hydrolase_MBL-fold"/>
    <property type="match status" value="1"/>
</dbReference>
<evidence type="ECO:0000256" key="9">
    <source>
        <dbReference type="ARBA" id="ARBA00031044"/>
    </source>
</evidence>
<keyword evidence="12" id="KW-1185">Reference proteome</keyword>
<proteinExistence type="inferred from homology"/>
<dbReference type="eggNOG" id="KOG0813">
    <property type="taxonomic scope" value="Eukaryota"/>
</dbReference>
<evidence type="ECO:0000256" key="5">
    <source>
        <dbReference type="ARBA" id="ARBA00011917"/>
    </source>
</evidence>
<comment type="cofactor">
    <cofactor evidence="2">
        <name>Zn(2+)</name>
        <dbReference type="ChEBI" id="CHEBI:29105"/>
    </cofactor>
</comment>
<accession>U4KV65</accession>
<evidence type="ECO:0000256" key="3">
    <source>
        <dbReference type="ARBA" id="ARBA00004963"/>
    </source>
</evidence>
<evidence type="ECO:0000256" key="1">
    <source>
        <dbReference type="ARBA" id="ARBA00001623"/>
    </source>
</evidence>
<dbReference type="UniPathway" id="UPA00619">
    <property type="reaction ID" value="UER00676"/>
</dbReference>
<dbReference type="GO" id="GO:0004416">
    <property type="term" value="F:hydroxyacylglutathione hydrolase activity"/>
    <property type="evidence" value="ECO:0007669"/>
    <property type="project" value="UniProtKB-EC"/>
</dbReference>
<dbReference type="Proteomes" id="UP000018144">
    <property type="component" value="Unassembled WGS sequence"/>
</dbReference>
<dbReference type="InterPro" id="IPR036866">
    <property type="entry name" value="RibonucZ/Hydroxyglut_hydro"/>
</dbReference>
<keyword evidence="8" id="KW-0862">Zinc</keyword>
<keyword evidence="7 11" id="KW-0378">Hydrolase</keyword>
<reference evidence="11 12" key="1">
    <citation type="journal article" date="2013" name="PLoS Genet.">
        <title>The genome and development-dependent transcriptomes of Pyronema confluens: a window into fungal evolution.</title>
        <authorList>
            <person name="Traeger S."/>
            <person name="Altegoer F."/>
            <person name="Freitag M."/>
            <person name="Gabaldon T."/>
            <person name="Kempken F."/>
            <person name="Kumar A."/>
            <person name="Marcet-Houben M."/>
            <person name="Poggeler S."/>
            <person name="Stajich J.E."/>
            <person name="Nowrousian M."/>
        </authorList>
    </citation>
    <scope>NUCLEOTIDE SEQUENCE [LARGE SCALE GENOMIC DNA]</scope>
    <source>
        <strain evidence="12">CBS 100304</strain>
        <tissue evidence="11">Vegetative mycelium</tissue>
    </source>
</reference>
<dbReference type="Pfam" id="PF00753">
    <property type="entry name" value="Lactamase_B"/>
    <property type="match status" value="2"/>
</dbReference>
<comment type="pathway">
    <text evidence="3">Secondary metabolite metabolism; methylglyoxal degradation; (R)-lactate from methylglyoxal: step 2/2.</text>
</comment>